<feature type="transmembrane region" description="Helical" evidence="1">
    <location>
        <begin position="36"/>
        <end position="55"/>
    </location>
</feature>
<evidence type="ECO:0000313" key="3">
    <source>
        <dbReference type="Proteomes" id="UP000038040"/>
    </source>
</evidence>
<evidence type="ECO:0000256" key="1">
    <source>
        <dbReference type="SAM" id="Phobius"/>
    </source>
</evidence>
<proteinExistence type="predicted"/>
<keyword evidence="4" id="KW-1185">Reference proteome</keyword>
<gene>
    <name evidence="2" type="ORF">DME_LOCUS10113</name>
</gene>
<accession>A0A158Q5L1</accession>
<dbReference type="WBParaSite" id="DME_0000767901-mRNA-1">
    <property type="protein sequence ID" value="DME_0000767901-mRNA-1"/>
    <property type="gene ID" value="DME_0000767901"/>
</dbReference>
<organism evidence="3 5">
    <name type="scientific">Dracunculus medinensis</name>
    <name type="common">Guinea worm</name>
    <dbReference type="NCBI Taxonomy" id="318479"/>
    <lineage>
        <taxon>Eukaryota</taxon>
        <taxon>Metazoa</taxon>
        <taxon>Ecdysozoa</taxon>
        <taxon>Nematoda</taxon>
        <taxon>Chromadorea</taxon>
        <taxon>Rhabditida</taxon>
        <taxon>Spirurina</taxon>
        <taxon>Dracunculoidea</taxon>
        <taxon>Dracunculidae</taxon>
        <taxon>Dracunculus</taxon>
    </lineage>
</organism>
<keyword evidence="1" id="KW-0812">Transmembrane</keyword>
<protein>
    <submittedName>
        <fullName evidence="5">Peptidase A1 domain-containing protein</fullName>
    </submittedName>
</protein>
<keyword evidence="1" id="KW-1133">Transmembrane helix</keyword>
<name>A0A158Q5L1_DRAME</name>
<keyword evidence="1" id="KW-0472">Membrane</keyword>
<dbReference type="AlphaFoldDB" id="A0A158Q5L1"/>
<evidence type="ECO:0000313" key="2">
    <source>
        <dbReference type="EMBL" id="VDN60140.1"/>
    </source>
</evidence>
<feature type="transmembrane region" description="Helical" evidence="1">
    <location>
        <begin position="344"/>
        <end position="364"/>
    </location>
</feature>
<evidence type="ECO:0000313" key="5">
    <source>
        <dbReference type="WBParaSite" id="DME_0000767901-mRNA-1"/>
    </source>
</evidence>
<feature type="transmembrane region" description="Helical" evidence="1">
    <location>
        <begin position="6"/>
        <end position="24"/>
    </location>
</feature>
<dbReference type="EMBL" id="UYYG01001202">
    <property type="protein sequence ID" value="VDN60140.1"/>
    <property type="molecule type" value="Genomic_DNA"/>
</dbReference>
<dbReference type="Proteomes" id="UP000038040">
    <property type="component" value="Unplaced"/>
</dbReference>
<reference evidence="5" key="1">
    <citation type="submission" date="2016-04" db="UniProtKB">
        <authorList>
            <consortium name="WormBaseParasite"/>
        </authorList>
    </citation>
    <scope>IDENTIFICATION</scope>
</reference>
<dbReference type="Proteomes" id="UP000274756">
    <property type="component" value="Unassembled WGS sequence"/>
</dbReference>
<evidence type="ECO:0000313" key="4">
    <source>
        <dbReference type="Proteomes" id="UP000274756"/>
    </source>
</evidence>
<sequence length="366" mass="41566">MDSENAIRLLSVAAAKSFCFLLYHHLYHHLFSEPSLIVMWFFIFIGIVPFCWSADPSSECSFQNIEKFIGHFNFSIIGTLSGCSLVYFVGDEISGTNFTYSDILGKKSICNNRPIFFMDHNEYVIGLPVYKNLYVTKCDWKKYSNFYICQFDKATWGNKTISVEAFMPKYLADANNSTLHVIYENDNGDTVDKAIDLISLKPITTVVLGDSEVKYASYDSDLQRLYYKSRIDIGYRTVVNIKGAFENFSHFTVLTKFNKSFSDAVSFSNNFYIVKKETLDGEYEFHIGHENKTATMCISKMAENLDLQILVDTGAGSVYSMLRSQIAPLPINFTTYAPTTPTSGASSLIALYTFLLLVIFTIIYRL</sequence>
<reference evidence="2 4" key="2">
    <citation type="submission" date="2018-11" db="EMBL/GenBank/DDBJ databases">
        <authorList>
            <consortium name="Pathogen Informatics"/>
        </authorList>
    </citation>
    <scope>NUCLEOTIDE SEQUENCE [LARGE SCALE GENOMIC DNA]</scope>
</reference>